<dbReference type="PANTHER" id="PTHR11741:SF0">
    <property type="entry name" value="ELONGATION FACTOR TS, MITOCHONDRIAL"/>
    <property type="match status" value="1"/>
</dbReference>
<dbReference type="GO" id="GO:0003746">
    <property type="term" value="F:translation elongation factor activity"/>
    <property type="evidence" value="ECO:0007669"/>
    <property type="project" value="UniProtKB-UniRule"/>
</dbReference>
<dbReference type="EMBL" id="LR214951">
    <property type="protein sequence ID" value="VEU59197.1"/>
    <property type="molecule type" value="Genomic_DNA"/>
</dbReference>
<proteinExistence type="inferred from homology"/>
<keyword evidence="11" id="KW-1185">Reference proteome</keyword>
<dbReference type="CDD" id="cd14275">
    <property type="entry name" value="UBA_EF-Ts"/>
    <property type="match status" value="1"/>
</dbReference>
<evidence type="ECO:0000256" key="1">
    <source>
        <dbReference type="ARBA" id="ARBA00005532"/>
    </source>
</evidence>
<accession>A0A449A4N2</accession>
<dbReference type="PANTHER" id="PTHR11741">
    <property type="entry name" value="ELONGATION FACTOR TS"/>
    <property type="match status" value="1"/>
</dbReference>
<dbReference type="HAMAP" id="MF_00050">
    <property type="entry name" value="EF_Ts"/>
    <property type="match status" value="1"/>
</dbReference>
<reference evidence="10 11" key="1">
    <citation type="submission" date="2019-01" db="EMBL/GenBank/DDBJ databases">
        <authorList>
            <consortium name="Pathogen Informatics"/>
        </authorList>
    </citation>
    <scope>NUCLEOTIDE SEQUENCE [LARGE SCALE GENOMIC DNA]</scope>
    <source>
        <strain evidence="10 11">NCTC10166</strain>
    </source>
</reference>
<keyword evidence="4 6" id="KW-0648">Protein biosynthesis</keyword>
<dbReference type="SUPFAM" id="SSF54713">
    <property type="entry name" value="Elongation factor Ts (EF-Ts), dimerisation domain"/>
    <property type="match status" value="2"/>
</dbReference>
<organism evidence="10 11">
    <name type="scientific">Mesomycoplasma neurolyticum</name>
    <dbReference type="NCBI Taxonomy" id="2120"/>
    <lineage>
        <taxon>Bacteria</taxon>
        <taxon>Bacillati</taxon>
        <taxon>Mycoplasmatota</taxon>
        <taxon>Mycoplasmoidales</taxon>
        <taxon>Metamycoplasmataceae</taxon>
        <taxon>Mesomycoplasma</taxon>
    </lineage>
</organism>
<protein>
    <recommendedName>
        <fullName evidence="2 6">Elongation factor Ts</fullName>
        <shortName evidence="6">EF-Ts</shortName>
    </recommendedName>
</protein>
<dbReference type="RefSeq" id="WP_232018820.1">
    <property type="nucleotide sequence ID" value="NZ_LR214951.1"/>
</dbReference>
<dbReference type="PROSITE" id="PS01127">
    <property type="entry name" value="EF_TS_2"/>
    <property type="match status" value="1"/>
</dbReference>
<comment type="subcellular location">
    <subcellularLocation>
        <location evidence="6 8">Cytoplasm</location>
    </subcellularLocation>
</comment>
<dbReference type="Pfam" id="PF00889">
    <property type="entry name" value="EF_TS"/>
    <property type="match status" value="1"/>
</dbReference>
<comment type="similarity">
    <text evidence="1 6 7">Belongs to the EF-Ts family.</text>
</comment>
<dbReference type="Gene3D" id="3.30.479.20">
    <property type="entry name" value="Elongation factor Ts, dimerisation domain"/>
    <property type="match status" value="2"/>
</dbReference>
<evidence type="ECO:0000256" key="7">
    <source>
        <dbReference type="RuleBase" id="RU000642"/>
    </source>
</evidence>
<dbReference type="InterPro" id="IPR018101">
    <property type="entry name" value="Transl_elong_Ts_CS"/>
</dbReference>
<dbReference type="NCBIfam" id="TIGR00116">
    <property type="entry name" value="tsf"/>
    <property type="match status" value="1"/>
</dbReference>
<evidence type="ECO:0000256" key="5">
    <source>
        <dbReference type="ARBA" id="ARBA00025453"/>
    </source>
</evidence>
<dbReference type="InterPro" id="IPR014039">
    <property type="entry name" value="Transl_elong_EFTs/EF1B_dimer"/>
</dbReference>
<dbReference type="InterPro" id="IPR001816">
    <property type="entry name" value="Transl_elong_EFTs/EF1B"/>
</dbReference>
<evidence type="ECO:0000256" key="4">
    <source>
        <dbReference type="ARBA" id="ARBA00022917"/>
    </source>
</evidence>
<name>A0A449A4N2_9BACT</name>
<dbReference type="SUPFAM" id="SSF46934">
    <property type="entry name" value="UBA-like"/>
    <property type="match status" value="1"/>
</dbReference>
<sequence length="303" mass="34146">MEKVNTMSLIKELRERTDAPFIECKKALESSGWNIDKAIDWLQNNGKVKAAKKAGRIAAEGLVSIAKNEKSVVILEINSETDFVAKNAQFVNLVTKISNILLENDFTTNDEALKLKNEEGVTVEELTTIATATIGEKIVFRRANKFNYNPMTQVAGTYVHTNGRIASIVILNGKDEEVAKNISMHISAMNPEYTFVTDYPKDEYEKLKQEFTNELNKSEKDSKKPENIKSMMIQGKIEKELSKFVLELQEFVVDSSFKVKKYLESKNSSIVSVVRYEVGEGIEKKENNFVAEVNAQLAEATKK</sequence>
<dbReference type="Gene3D" id="1.10.8.10">
    <property type="entry name" value="DNA helicase RuvA subunit, C-terminal domain"/>
    <property type="match status" value="1"/>
</dbReference>
<evidence type="ECO:0000256" key="8">
    <source>
        <dbReference type="RuleBase" id="RU000643"/>
    </source>
</evidence>
<dbReference type="KEGG" id="mnu:NCTC10166_00155"/>
<evidence type="ECO:0000313" key="10">
    <source>
        <dbReference type="EMBL" id="VEU59197.1"/>
    </source>
</evidence>
<dbReference type="AlphaFoldDB" id="A0A449A4N2"/>
<dbReference type="InterPro" id="IPR009060">
    <property type="entry name" value="UBA-like_sf"/>
</dbReference>
<keyword evidence="3 6" id="KW-0251">Elongation factor</keyword>
<feature type="domain" description="Translation elongation factor EFTs/EF1B dimerisation" evidence="9">
    <location>
        <begin position="73"/>
        <end position="280"/>
    </location>
</feature>
<gene>
    <name evidence="6 10" type="primary">tsf</name>
    <name evidence="10" type="ORF">NCTC10166_00155</name>
</gene>
<evidence type="ECO:0000313" key="11">
    <source>
        <dbReference type="Proteomes" id="UP000289440"/>
    </source>
</evidence>
<dbReference type="FunFam" id="1.10.8.10:FF:000001">
    <property type="entry name" value="Elongation factor Ts"/>
    <property type="match status" value="1"/>
</dbReference>
<evidence type="ECO:0000256" key="6">
    <source>
        <dbReference type="HAMAP-Rule" id="MF_00050"/>
    </source>
</evidence>
<dbReference type="InterPro" id="IPR036402">
    <property type="entry name" value="EF-Ts_dimer_sf"/>
</dbReference>
<dbReference type="Gene3D" id="1.10.286.20">
    <property type="match status" value="1"/>
</dbReference>
<dbReference type="GO" id="GO:0005737">
    <property type="term" value="C:cytoplasm"/>
    <property type="evidence" value="ECO:0007669"/>
    <property type="project" value="UniProtKB-SubCell"/>
</dbReference>
<evidence type="ECO:0000256" key="3">
    <source>
        <dbReference type="ARBA" id="ARBA00022768"/>
    </source>
</evidence>
<evidence type="ECO:0000256" key="2">
    <source>
        <dbReference type="ARBA" id="ARBA00016956"/>
    </source>
</evidence>
<comment type="function">
    <text evidence="5 6 7">Associates with the EF-Tu.GDP complex and induces the exchange of GDP to GTP. It remains bound to the aminoacyl-tRNA.EF-Tu.GTP complex up to the GTP hydrolysis stage on the ribosome.</text>
</comment>
<feature type="region of interest" description="Involved in Mg(2+) ion dislocation from EF-Tu" evidence="6">
    <location>
        <begin position="81"/>
        <end position="84"/>
    </location>
</feature>
<evidence type="ECO:0000259" key="9">
    <source>
        <dbReference type="Pfam" id="PF00889"/>
    </source>
</evidence>
<keyword evidence="6" id="KW-0963">Cytoplasm</keyword>
<dbReference type="Proteomes" id="UP000289440">
    <property type="component" value="Chromosome"/>
</dbReference>